<evidence type="ECO:0000313" key="14">
    <source>
        <dbReference type="EMBL" id="KAH9329211.1"/>
    </source>
</evidence>
<accession>A0AA38LML3</accession>
<evidence type="ECO:0000259" key="12">
    <source>
        <dbReference type="PROSITE" id="PS50868"/>
    </source>
</evidence>
<dbReference type="AlphaFoldDB" id="A0AA38LML3"/>
<feature type="compositionally biased region" description="Basic and acidic residues" evidence="9">
    <location>
        <begin position="1"/>
        <end position="10"/>
    </location>
</feature>
<dbReference type="GO" id="GO:0042054">
    <property type="term" value="F:histone methyltransferase activity"/>
    <property type="evidence" value="ECO:0007669"/>
    <property type="project" value="InterPro"/>
</dbReference>
<comment type="caution">
    <text evidence="14">The sequence shown here is derived from an EMBL/GenBank/DDBJ whole genome shotgun (WGS) entry which is preliminary data.</text>
</comment>
<evidence type="ECO:0008006" key="16">
    <source>
        <dbReference type="Google" id="ProtNLM"/>
    </source>
</evidence>
<dbReference type="InterPro" id="IPR046341">
    <property type="entry name" value="SET_dom_sf"/>
</dbReference>
<keyword evidence="4" id="KW-0808">Transferase</keyword>
<feature type="compositionally biased region" description="Basic and acidic residues" evidence="9">
    <location>
        <begin position="465"/>
        <end position="477"/>
    </location>
</feature>
<dbReference type="InterPro" id="IPR036987">
    <property type="entry name" value="SRA-YDG_sf"/>
</dbReference>
<name>A0AA38LML3_TAXCH</name>
<dbReference type="Gene3D" id="2.30.280.10">
    <property type="entry name" value="SRA-YDG"/>
    <property type="match status" value="1"/>
</dbReference>
<dbReference type="Pfam" id="PF02182">
    <property type="entry name" value="SAD_SRA"/>
    <property type="match status" value="1"/>
</dbReference>
<protein>
    <recommendedName>
        <fullName evidence="16">Histone-lysine N-methyltransferase, H3 lysine-9 specific SUVH4</fullName>
    </recommendedName>
</protein>
<dbReference type="GO" id="GO:0005634">
    <property type="term" value="C:nucleus"/>
    <property type="evidence" value="ECO:0007669"/>
    <property type="project" value="UniProtKB-SubCell"/>
</dbReference>
<dbReference type="SMART" id="SM00317">
    <property type="entry name" value="SET"/>
    <property type="match status" value="1"/>
</dbReference>
<dbReference type="PROSITE" id="PS50867">
    <property type="entry name" value="PRE_SET"/>
    <property type="match status" value="1"/>
</dbReference>
<dbReference type="InterPro" id="IPR001214">
    <property type="entry name" value="SET_dom"/>
</dbReference>
<dbReference type="Gene3D" id="2.170.270.10">
    <property type="entry name" value="SET domain"/>
    <property type="match status" value="1"/>
</dbReference>
<dbReference type="PANTHER" id="PTHR45660:SF94">
    <property type="entry name" value="HISTONE-LYSINE N-METHYLTRANSFERASE, H3 LYSINE-9 SPECIFIC SUVH4"/>
    <property type="match status" value="1"/>
</dbReference>
<feature type="domain" description="SET" evidence="10">
    <location>
        <begin position="796"/>
        <end position="946"/>
    </location>
</feature>
<keyword evidence="15" id="KW-1185">Reference proteome</keyword>
<organism evidence="14 15">
    <name type="scientific">Taxus chinensis</name>
    <name type="common">Chinese yew</name>
    <name type="synonym">Taxus wallichiana var. chinensis</name>
    <dbReference type="NCBI Taxonomy" id="29808"/>
    <lineage>
        <taxon>Eukaryota</taxon>
        <taxon>Viridiplantae</taxon>
        <taxon>Streptophyta</taxon>
        <taxon>Embryophyta</taxon>
        <taxon>Tracheophyta</taxon>
        <taxon>Spermatophyta</taxon>
        <taxon>Pinopsida</taxon>
        <taxon>Pinidae</taxon>
        <taxon>Conifers II</taxon>
        <taxon>Cupressales</taxon>
        <taxon>Taxaceae</taxon>
        <taxon>Taxus</taxon>
    </lineage>
</organism>
<dbReference type="EMBL" id="JAHRHJ020000001">
    <property type="protein sequence ID" value="KAH9329211.1"/>
    <property type="molecule type" value="Genomic_DNA"/>
</dbReference>
<dbReference type="SUPFAM" id="SSF88697">
    <property type="entry name" value="PUA domain-like"/>
    <property type="match status" value="1"/>
</dbReference>
<evidence type="ECO:0000259" key="13">
    <source>
        <dbReference type="PROSITE" id="PS51015"/>
    </source>
</evidence>
<feature type="region of interest" description="Disordered" evidence="9">
    <location>
        <begin position="427"/>
        <end position="477"/>
    </location>
</feature>
<feature type="region of interest" description="Disordered" evidence="9">
    <location>
        <begin position="168"/>
        <end position="237"/>
    </location>
</feature>
<keyword evidence="2" id="KW-0158">Chromosome</keyword>
<reference evidence="14 15" key="1">
    <citation type="journal article" date="2021" name="Nat. Plants">
        <title>The Taxus genome provides insights into paclitaxel biosynthesis.</title>
        <authorList>
            <person name="Xiong X."/>
            <person name="Gou J."/>
            <person name="Liao Q."/>
            <person name="Li Y."/>
            <person name="Zhou Q."/>
            <person name="Bi G."/>
            <person name="Li C."/>
            <person name="Du R."/>
            <person name="Wang X."/>
            <person name="Sun T."/>
            <person name="Guo L."/>
            <person name="Liang H."/>
            <person name="Lu P."/>
            <person name="Wu Y."/>
            <person name="Zhang Z."/>
            <person name="Ro D.K."/>
            <person name="Shang Y."/>
            <person name="Huang S."/>
            <person name="Yan J."/>
        </authorList>
    </citation>
    <scope>NUCLEOTIDE SEQUENCE [LARGE SCALE GENOMIC DNA]</scope>
    <source>
        <strain evidence="14">Ta-2019</strain>
    </source>
</reference>
<feature type="region of interest" description="Disordered" evidence="9">
    <location>
        <begin position="1"/>
        <end position="59"/>
    </location>
</feature>
<dbReference type="Proteomes" id="UP000824469">
    <property type="component" value="Unassembled WGS sequence"/>
</dbReference>
<dbReference type="GO" id="GO:0008270">
    <property type="term" value="F:zinc ion binding"/>
    <property type="evidence" value="ECO:0007669"/>
    <property type="project" value="InterPro"/>
</dbReference>
<evidence type="ECO:0000256" key="4">
    <source>
        <dbReference type="ARBA" id="ARBA00022679"/>
    </source>
</evidence>
<keyword evidence="5" id="KW-0949">S-adenosyl-L-methionine</keyword>
<gene>
    <name evidence="14" type="ORF">KI387_001319</name>
</gene>
<keyword evidence="7 8" id="KW-0539">Nucleus</keyword>
<feature type="domain" description="Post-SET" evidence="12">
    <location>
        <begin position="960"/>
        <end position="976"/>
    </location>
</feature>
<dbReference type="PROSITE" id="PS50280">
    <property type="entry name" value="SET"/>
    <property type="match status" value="1"/>
</dbReference>
<feature type="domain" description="YDG" evidence="13">
    <location>
        <begin position="498"/>
        <end position="653"/>
    </location>
</feature>
<dbReference type="SUPFAM" id="SSF82199">
    <property type="entry name" value="SET domain"/>
    <property type="match status" value="1"/>
</dbReference>
<evidence type="ECO:0000256" key="7">
    <source>
        <dbReference type="ARBA" id="ARBA00023242"/>
    </source>
</evidence>
<dbReference type="PROSITE" id="PS51015">
    <property type="entry name" value="YDG"/>
    <property type="match status" value="1"/>
</dbReference>
<dbReference type="SMART" id="SM00468">
    <property type="entry name" value="PreSET"/>
    <property type="match status" value="1"/>
</dbReference>
<evidence type="ECO:0000259" key="11">
    <source>
        <dbReference type="PROSITE" id="PS50867"/>
    </source>
</evidence>
<evidence type="ECO:0000256" key="2">
    <source>
        <dbReference type="ARBA" id="ARBA00022454"/>
    </source>
</evidence>
<keyword evidence="3" id="KW-0489">Methyltransferase</keyword>
<dbReference type="SMART" id="SM00466">
    <property type="entry name" value="SRA"/>
    <property type="match status" value="1"/>
</dbReference>
<evidence type="ECO:0000256" key="1">
    <source>
        <dbReference type="ARBA" id="ARBA00004286"/>
    </source>
</evidence>
<dbReference type="GO" id="GO:0005694">
    <property type="term" value="C:chromosome"/>
    <property type="evidence" value="ECO:0007669"/>
    <property type="project" value="UniProtKB-SubCell"/>
</dbReference>
<dbReference type="InterPro" id="IPR003616">
    <property type="entry name" value="Post-SET_dom"/>
</dbReference>
<feature type="domain" description="Pre-SET" evidence="11">
    <location>
        <begin position="731"/>
        <end position="793"/>
    </location>
</feature>
<evidence type="ECO:0000256" key="8">
    <source>
        <dbReference type="PROSITE-ProRule" id="PRU00358"/>
    </source>
</evidence>
<dbReference type="InterPro" id="IPR015947">
    <property type="entry name" value="PUA-like_sf"/>
</dbReference>
<evidence type="ECO:0000256" key="3">
    <source>
        <dbReference type="ARBA" id="ARBA00022603"/>
    </source>
</evidence>
<dbReference type="InterPro" id="IPR007728">
    <property type="entry name" value="Pre-SET_dom"/>
</dbReference>
<comment type="subcellular location">
    <subcellularLocation>
        <location evidence="1">Chromosome</location>
    </subcellularLocation>
    <subcellularLocation>
        <location evidence="8">Nucleus</location>
    </subcellularLocation>
</comment>
<dbReference type="SMART" id="SM00508">
    <property type="entry name" value="PostSET"/>
    <property type="match status" value="1"/>
</dbReference>
<dbReference type="PROSITE" id="PS50868">
    <property type="entry name" value="POST_SET"/>
    <property type="match status" value="1"/>
</dbReference>
<proteinExistence type="predicted"/>
<dbReference type="InterPro" id="IPR025794">
    <property type="entry name" value="H3-K9-MeTrfase_plant"/>
</dbReference>
<sequence length="976" mass="106534">MGRLSIDEGSKGPVMAALLPPGSPTADAGIPMATPSASERKRTRSHMLENGSAEDLNLTEMQLPEEKLPAPGDVGEDLVGQDNRPAKRPRFEVGSPQNPVLLDDDKVNEGHFLEHVNCVQNEENKVVPGYEVTVIQSDNEEGLKEAEAAVTVQKSMSRRVKKSKAKVQEAEVDAAEEALQRRVSPRLQGAERPLYFPRPRIVTAKGKQNNNNNNSDDDDDDNVKDHGSFESPGKVTVKSLETSAGGFDQPVMDMPSPDAAGTPIKPKGNGVSQSYEAVQSGIARSDESSETSDHCVLGIAAEDILTAGATAGSPAKPKGKGNIVACNRSKPNKAKCADKLSGAKAAKKSIPVAAAAAGGESEEIGESQEASAHPAEFNDAYWISLVQSFGVGDSHGASGISHDARVKDTLRIYNAYYLQFVKEEEDRCKRENSNGEKGSKKEKKEKGQKGSKNSNSRKGGNESNGMKEEKNSARRPDLKAISKMLTTNAVLYPTKRPGHIPGVNVGDHFFSRCEMIAIGFHSHWLNGIDYMGKSFEKMEEYTGYRFPLAVAIVLSGQYEDDVDNAESVVYTGQGGHDLLGNKHQIKDQVMLRGNLALKNCISQKTPVRVIRGHDSKNSYTGKVYTYDGLYQVVKYWAEKGLSGFTVFKYRLRRLEGQPVLTTDQVHFSRGQIPQSTSELRGLVCKDISNGQERIPVVATNVIDDPPVQPTGLTYLKGIKVADGVDLPPPAKGCDCKGQCIDPRKCSCARLNGMEFPYVQRDGGRLVEAKDVVYECGPNCGCGPNCINRTSQQGLKYRLEVFRTPNKGWAVRSWDSIPSGALVCEYTGILMRTDELDTTASDNSFIFEIDCLQTMKGIDGRQRRLGDVSEHKYAQMDKLDDKKDGQPEFGIDAGTSGGVARFINHSCDPNLFVQCVLSSHHDFRLARVMLAASDNIPPLQELTYDYGYALDSVVDAEGRIKQMPCYCGAVDCRKRLY</sequence>
<evidence type="ECO:0000256" key="5">
    <source>
        <dbReference type="ARBA" id="ARBA00022691"/>
    </source>
</evidence>
<dbReference type="GO" id="GO:0003690">
    <property type="term" value="F:double-stranded DNA binding"/>
    <property type="evidence" value="ECO:0007669"/>
    <property type="project" value="TreeGrafter"/>
</dbReference>
<feature type="compositionally biased region" description="Basic and acidic residues" evidence="9">
    <location>
        <begin position="427"/>
        <end position="448"/>
    </location>
</feature>
<dbReference type="Pfam" id="PF05033">
    <property type="entry name" value="Pre-SET"/>
    <property type="match status" value="1"/>
</dbReference>
<evidence type="ECO:0000256" key="9">
    <source>
        <dbReference type="SAM" id="MobiDB-lite"/>
    </source>
</evidence>
<evidence type="ECO:0000313" key="15">
    <source>
        <dbReference type="Proteomes" id="UP000824469"/>
    </source>
</evidence>
<dbReference type="PANTHER" id="PTHR45660">
    <property type="entry name" value="HISTONE-LYSINE N-METHYLTRANSFERASE SETMAR"/>
    <property type="match status" value="1"/>
</dbReference>
<dbReference type="Pfam" id="PF00856">
    <property type="entry name" value="SET"/>
    <property type="match status" value="1"/>
</dbReference>
<dbReference type="PROSITE" id="PS51575">
    <property type="entry name" value="SAM_MT43_SUVAR39_2"/>
    <property type="match status" value="1"/>
</dbReference>
<dbReference type="GO" id="GO:0032259">
    <property type="term" value="P:methylation"/>
    <property type="evidence" value="ECO:0007669"/>
    <property type="project" value="UniProtKB-KW"/>
</dbReference>
<dbReference type="InterPro" id="IPR003105">
    <property type="entry name" value="SRA_YDG"/>
</dbReference>
<dbReference type="InterPro" id="IPR051357">
    <property type="entry name" value="H3K9_HMTase_SUVAR3-9"/>
</dbReference>
<feature type="compositionally biased region" description="Low complexity" evidence="9">
    <location>
        <begin position="450"/>
        <end position="464"/>
    </location>
</feature>
<evidence type="ECO:0000256" key="6">
    <source>
        <dbReference type="ARBA" id="ARBA00022853"/>
    </source>
</evidence>
<evidence type="ECO:0000259" key="10">
    <source>
        <dbReference type="PROSITE" id="PS50280"/>
    </source>
</evidence>
<keyword evidence="6" id="KW-0156">Chromatin regulator</keyword>